<evidence type="ECO:0000313" key="4">
    <source>
        <dbReference type="Proteomes" id="UP000199643"/>
    </source>
</evidence>
<dbReference type="RefSeq" id="WP_244155724.1">
    <property type="nucleotide sequence ID" value="NZ_FNCH01000026.1"/>
</dbReference>
<accession>A0A1G8CS41</accession>
<evidence type="ECO:0000256" key="1">
    <source>
        <dbReference type="SAM" id="SignalP"/>
    </source>
</evidence>
<dbReference type="Proteomes" id="UP000199643">
    <property type="component" value="Unassembled WGS sequence"/>
</dbReference>
<evidence type="ECO:0000313" key="3">
    <source>
        <dbReference type="EMBL" id="SDH48276.1"/>
    </source>
</evidence>
<organism evidence="3 4">
    <name type="scientific">Pedobacter terrae</name>
    <dbReference type="NCBI Taxonomy" id="405671"/>
    <lineage>
        <taxon>Bacteria</taxon>
        <taxon>Pseudomonadati</taxon>
        <taxon>Bacteroidota</taxon>
        <taxon>Sphingobacteriia</taxon>
        <taxon>Sphingobacteriales</taxon>
        <taxon>Sphingobacteriaceae</taxon>
        <taxon>Pedobacter</taxon>
    </lineage>
</organism>
<dbReference type="STRING" id="405671.SAMN05421827_12621"/>
<reference evidence="4" key="1">
    <citation type="submission" date="2016-10" db="EMBL/GenBank/DDBJ databases">
        <authorList>
            <person name="Varghese N."/>
            <person name="Submissions S."/>
        </authorList>
    </citation>
    <scope>NUCLEOTIDE SEQUENCE [LARGE SCALE GENOMIC DNA]</scope>
    <source>
        <strain evidence="4">DSM 17933</strain>
    </source>
</reference>
<dbReference type="InterPro" id="IPR023996">
    <property type="entry name" value="TonB-dep_OMP_SusC/RagA"/>
</dbReference>
<dbReference type="InterPro" id="IPR037066">
    <property type="entry name" value="Plug_dom_sf"/>
</dbReference>
<feature type="chain" id="PRO_5011466664" evidence="1">
    <location>
        <begin position="24"/>
        <end position="961"/>
    </location>
</feature>
<protein>
    <submittedName>
        <fullName evidence="3">TonB-linked outer membrane protein, SusC/RagA family</fullName>
    </submittedName>
</protein>
<keyword evidence="4" id="KW-1185">Reference proteome</keyword>
<dbReference type="Gene3D" id="2.170.130.10">
    <property type="entry name" value="TonB-dependent receptor, plug domain"/>
    <property type="match status" value="1"/>
</dbReference>
<feature type="domain" description="TonB-dependent receptor plug" evidence="2">
    <location>
        <begin position="104"/>
        <end position="157"/>
    </location>
</feature>
<evidence type="ECO:0000259" key="2">
    <source>
        <dbReference type="Pfam" id="PF07715"/>
    </source>
</evidence>
<feature type="signal peptide" evidence="1">
    <location>
        <begin position="1"/>
        <end position="23"/>
    </location>
</feature>
<keyword evidence="1" id="KW-0732">Signal</keyword>
<name>A0A1G8CS41_9SPHI</name>
<sequence>MNEMKQIKIILAFCLAIAFLLPAAGSAQTTRQIRKNNKSVIKNENRLPEDTTFIMPQADSVQVAFRKVAKRDLLGDVSTVNLSQLMEKNYATSSLENLDALLPGFNGSIWGMGGYLVLVDGIPRDINNIMPTEIDQISVLKGVNAVALYGSRAAKGVLYITTKRGGNYEQKVNVRANTGLNVPKGYPQFLGSAEYMSLYNEARRNDGLPDLYTQQTMYNYASGTNPYRYPNVDYYSSDYLRNSYGRNDVTAEISGGNNRTRYYTNIGYWSVGSLLNFGEAVKNSGANRFNVRGNIDVKLNKIISLNVDATASFYTGKGINTDYWGSAATVRPYRFAPLIPISMIEPGDAASLAQANNSNNIINGSYLLGGSQLDQTNSFASIYAGGYNRNVSRQFQFNTGINFDLNSLMQGLSFKTMLAVDYSSSFNQSYNNTYSVYEAAWNNYAGIDQISGLTKYGIDARSGVQNVSGSAYRQTISFSGQFNYARTFKQKHNVTGSLLGYGFNISESAVYHATNNANLGLQLGYNYDHRYYADFSGAYVYSAKLPVANRGAFSPTLSLGWRLSEEPFLKNSEFVDLLKVTASAGILNTDLDINNYNLYQGYYTYNDAAWYSWRDGGLVHTFDRRRGDNPNLKFPQRREINIGLEGSLYKNLINFTASAFFSQMRGNVVQPGVLYPSYLTTGFPVYSDIPYVNYDNDQRSGFDFGIRMNKRIGEVDWTLGVTGTYYDTKATKRAESYQFDYLNRTGKPLDALWGLQSNGFFTSTADIAASPAQSFGQVKPGDLKYKDQNGDGIIDTRDEVYLGKGGWMGAPMTLGINLTAKWKNLTLFVLGTGRYGAKAMKNSSYFWVDGEDKYSVVVRDRWTPETQATATYPRLTTANSDNNFRSSDFWLYSTNRFDLSKVQLSYQFPANLFRNGFVKELGIYASGMNLLTISPEREILELNVNTSPQTRFYNLGVKALF</sequence>
<dbReference type="InterPro" id="IPR012910">
    <property type="entry name" value="Plug_dom"/>
</dbReference>
<dbReference type="NCBIfam" id="TIGR04056">
    <property type="entry name" value="OMP_RagA_SusC"/>
    <property type="match status" value="1"/>
</dbReference>
<gene>
    <name evidence="3" type="ORF">SAMN05421827_12621</name>
</gene>
<proteinExistence type="predicted"/>
<dbReference type="EMBL" id="FNCH01000026">
    <property type="protein sequence ID" value="SDH48276.1"/>
    <property type="molecule type" value="Genomic_DNA"/>
</dbReference>
<dbReference type="SUPFAM" id="SSF56935">
    <property type="entry name" value="Porins"/>
    <property type="match status" value="1"/>
</dbReference>
<dbReference type="AlphaFoldDB" id="A0A1G8CS41"/>
<dbReference type="Pfam" id="PF07715">
    <property type="entry name" value="Plug"/>
    <property type="match status" value="1"/>
</dbReference>